<evidence type="ECO:0000313" key="3">
    <source>
        <dbReference type="Proteomes" id="UP000005237"/>
    </source>
</evidence>
<protein>
    <submittedName>
        <fullName evidence="2">Uncharacterized protein</fullName>
    </submittedName>
</protein>
<sequence>MYIHKSATFGGFIGTTSEESAQGRYPNTIGGPRSPTSHQEKEAWMGRTHNAKKRWQMDEACARMVSHRREATRWKTTDEMVRLPTEGNIII</sequence>
<evidence type="ECO:0000256" key="1">
    <source>
        <dbReference type="SAM" id="MobiDB-lite"/>
    </source>
</evidence>
<reference evidence="3" key="1">
    <citation type="submission" date="2010-08" db="EMBL/GenBank/DDBJ databases">
        <authorList>
            <consortium name="Caenorhabditis japonica Sequencing Consortium"/>
            <person name="Wilson R.K."/>
        </authorList>
    </citation>
    <scope>NUCLEOTIDE SEQUENCE [LARGE SCALE GENOMIC DNA]</scope>
    <source>
        <strain evidence="3">DF5081</strain>
    </source>
</reference>
<proteinExistence type="predicted"/>
<evidence type="ECO:0000313" key="2">
    <source>
        <dbReference type="EnsemblMetazoa" id="CJA25552.1"/>
    </source>
</evidence>
<reference evidence="2" key="2">
    <citation type="submission" date="2022-06" db="UniProtKB">
        <authorList>
            <consortium name="EnsemblMetazoa"/>
        </authorList>
    </citation>
    <scope>IDENTIFICATION</scope>
    <source>
        <strain evidence="2">DF5081</strain>
    </source>
</reference>
<organism evidence="2 3">
    <name type="scientific">Caenorhabditis japonica</name>
    <dbReference type="NCBI Taxonomy" id="281687"/>
    <lineage>
        <taxon>Eukaryota</taxon>
        <taxon>Metazoa</taxon>
        <taxon>Ecdysozoa</taxon>
        <taxon>Nematoda</taxon>
        <taxon>Chromadorea</taxon>
        <taxon>Rhabditida</taxon>
        <taxon>Rhabditina</taxon>
        <taxon>Rhabditomorpha</taxon>
        <taxon>Rhabditoidea</taxon>
        <taxon>Rhabditidae</taxon>
        <taxon>Peloderinae</taxon>
        <taxon>Caenorhabditis</taxon>
    </lineage>
</organism>
<name>A0A8R1IC30_CAEJA</name>
<keyword evidence="3" id="KW-1185">Reference proteome</keyword>
<accession>A0A8R1IC30</accession>
<feature type="region of interest" description="Disordered" evidence="1">
    <location>
        <begin position="12"/>
        <end position="51"/>
    </location>
</feature>
<dbReference type="Proteomes" id="UP000005237">
    <property type="component" value="Unassembled WGS sequence"/>
</dbReference>
<dbReference type="EnsemblMetazoa" id="CJA25552.1">
    <property type="protein sequence ID" value="CJA25552.1"/>
    <property type="gene ID" value="WBGene00181124"/>
</dbReference>
<dbReference type="AlphaFoldDB" id="A0A8R1IC30"/>